<keyword evidence="2" id="KW-1185">Reference proteome</keyword>
<dbReference type="GeneTree" id="ENSGT00940000177214"/>
<protein>
    <submittedName>
        <fullName evidence="1">Uncharacterized protein</fullName>
    </submittedName>
</protein>
<evidence type="ECO:0000313" key="2">
    <source>
        <dbReference type="Proteomes" id="UP000265040"/>
    </source>
</evidence>
<accession>A0AAQ6IS68</accession>
<reference evidence="1" key="2">
    <citation type="submission" date="2025-08" db="UniProtKB">
        <authorList>
            <consortium name="Ensembl"/>
        </authorList>
    </citation>
    <scope>IDENTIFICATION</scope>
</reference>
<dbReference type="AlphaFoldDB" id="A0AAQ6IS68"/>
<evidence type="ECO:0000313" key="1">
    <source>
        <dbReference type="Ensembl" id="ENSATEP00000076643.1"/>
    </source>
</evidence>
<organism evidence="1 2">
    <name type="scientific">Anabas testudineus</name>
    <name type="common">Climbing perch</name>
    <name type="synonym">Anthias testudineus</name>
    <dbReference type="NCBI Taxonomy" id="64144"/>
    <lineage>
        <taxon>Eukaryota</taxon>
        <taxon>Metazoa</taxon>
        <taxon>Chordata</taxon>
        <taxon>Craniata</taxon>
        <taxon>Vertebrata</taxon>
        <taxon>Euteleostomi</taxon>
        <taxon>Actinopterygii</taxon>
        <taxon>Neopterygii</taxon>
        <taxon>Teleostei</taxon>
        <taxon>Neoteleostei</taxon>
        <taxon>Acanthomorphata</taxon>
        <taxon>Anabantaria</taxon>
        <taxon>Anabantiformes</taxon>
        <taxon>Anabantoidei</taxon>
        <taxon>Anabantidae</taxon>
        <taxon>Anabas</taxon>
    </lineage>
</organism>
<name>A0AAQ6IS68_ANATE</name>
<proteinExistence type="predicted"/>
<dbReference type="Ensembl" id="ENSATET00000077713.1">
    <property type="protein sequence ID" value="ENSATEP00000076643.1"/>
    <property type="gene ID" value="ENSATEG00000019389.3"/>
</dbReference>
<dbReference type="Proteomes" id="UP000265040">
    <property type="component" value="Chromosome 9"/>
</dbReference>
<reference evidence="1" key="3">
    <citation type="submission" date="2025-09" db="UniProtKB">
        <authorList>
            <consortium name="Ensembl"/>
        </authorList>
    </citation>
    <scope>IDENTIFICATION</scope>
</reference>
<reference evidence="1 2" key="1">
    <citation type="submission" date="2021-04" db="EMBL/GenBank/DDBJ databases">
        <authorList>
            <consortium name="Wellcome Sanger Institute Data Sharing"/>
        </authorList>
    </citation>
    <scope>NUCLEOTIDE SEQUENCE [LARGE SCALE GENOMIC DNA]</scope>
</reference>
<sequence length="80" mass="9323">ITPGKWARLYFCCVKKATRWSCKLCGEKQSLLKKTLVSSFLLAGWFQCIPRNSSIPGPPHRFPRKSALYLFYVIKKKKSW</sequence>